<evidence type="ECO:0000313" key="3">
    <source>
        <dbReference type="Proteomes" id="UP000596742"/>
    </source>
</evidence>
<dbReference type="PANTHER" id="PTHR33776:SF4">
    <property type="entry name" value="ENDONUCLEASE_EXONUCLEASE_PHOSPHATASE DOMAIN-CONTAINING PROTEIN"/>
    <property type="match status" value="1"/>
</dbReference>
<protein>
    <recommendedName>
        <fullName evidence="1">Endonuclease/exonuclease/phosphatase domain-containing protein</fullName>
    </recommendedName>
</protein>
<dbReference type="Gene3D" id="3.60.10.10">
    <property type="entry name" value="Endonuclease/exonuclease/phosphatase"/>
    <property type="match status" value="1"/>
</dbReference>
<dbReference type="SUPFAM" id="SSF56219">
    <property type="entry name" value="DNase I-like"/>
    <property type="match status" value="1"/>
</dbReference>
<proteinExistence type="predicted"/>
<name>A0A8B6BWV8_MYTGA</name>
<dbReference type="InterPro" id="IPR005135">
    <property type="entry name" value="Endo/exonuclease/phosphatase"/>
</dbReference>
<feature type="domain" description="Endonuclease/exonuclease/phosphatase" evidence="1">
    <location>
        <begin position="22"/>
        <end position="125"/>
    </location>
</feature>
<dbReference type="PANTHER" id="PTHR33776">
    <property type="entry name" value="ENDO/EXONUCLEASE/PHOSPHATASE DOMAIN-CONTAINING PROTEIN"/>
    <property type="match status" value="1"/>
</dbReference>
<dbReference type="Pfam" id="PF14529">
    <property type="entry name" value="Exo_endo_phos_2"/>
    <property type="match status" value="1"/>
</dbReference>
<dbReference type="EMBL" id="UYJE01000768">
    <property type="protein sequence ID" value="VDH96254.1"/>
    <property type="molecule type" value="Genomic_DNA"/>
</dbReference>
<dbReference type="GO" id="GO:0003824">
    <property type="term" value="F:catalytic activity"/>
    <property type="evidence" value="ECO:0007669"/>
    <property type="project" value="InterPro"/>
</dbReference>
<sequence>MQEIESMWIEVINTHQKPILLGYVYRPPNSNADRVTKFETMMIKVDTEEKETIIMGDFNIDIMSSKKHAKWSYIKNIFNMSQMVTESTRVTKTSSTLIDHVYCNLPENINYIAVPKYSISDHYSVCISHKRGFKTKKQIHDYITYRSTKYFNETDFIHDLSQCPFDSILEIDDPDEALLSFINIFTEVLNHHAPLIKKRVKHVYQNQWINDEIKEGMKKRDYYHKKKDT</sequence>
<comment type="caution">
    <text evidence="2">The sequence shown here is derived from an EMBL/GenBank/DDBJ whole genome shotgun (WGS) entry which is preliminary data.</text>
</comment>
<keyword evidence="3" id="KW-1185">Reference proteome</keyword>
<dbReference type="OrthoDB" id="6154567at2759"/>
<reference evidence="2" key="1">
    <citation type="submission" date="2018-11" db="EMBL/GenBank/DDBJ databases">
        <authorList>
            <person name="Alioto T."/>
            <person name="Alioto T."/>
        </authorList>
    </citation>
    <scope>NUCLEOTIDE SEQUENCE</scope>
</reference>
<dbReference type="Proteomes" id="UP000596742">
    <property type="component" value="Unassembled WGS sequence"/>
</dbReference>
<gene>
    <name evidence="2" type="ORF">MGAL_10B010340</name>
</gene>
<accession>A0A8B6BWV8</accession>
<dbReference type="AlphaFoldDB" id="A0A8B6BWV8"/>
<evidence type="ECO:0000259" key="1">
    <source>
        <dbReference type="Pfam" id="PF14529"/>
    </source>
</evidence>
<evidence type="ECO:0000313" key="2">
    <source>
        <dbReference type="EMBL" id="VDH96254.1"/>
    </source>
</evidence>
<organism evidence="2 3">
    <name type="scientific">Mytilus galloprovincialis</name>
    <name type="common">Mediterranean mussel</name>
    <dbReference type="NCBI Taxonomy" id="29158"/>
    <lineage>
        <taxon>Eukaryota</taxon>
        <taxon>Metazoa</taxon>
        <taxon>Spiralia</taxon>
        <taxon>Lophotrochozoa</taxon>
        <taxon>Mollusca</taxon>
        <taxon>Bivalvia</taxon>
        <taxon>Autobranchia</taxon>
        <taxon>Pteriomorphia</taxon>
        <taxon>Mytilida</taxon>
        <taxon>Mytiloidea</taxon>
        <taxon>Mytilidae</taxon>
        <taxon>Mytilinae</taxon>
        <taxon>Mytilus</taxon>
    </lineage>
</organism>
<dbReference type="InterPro" id="IPR036691">
    <property type="entry name" value="Endo/exonu/phosph_ase_sf"/>
</dbReference>